<keyword evidence="3" id="KW-0804">Transcription</keyword>
<dbReference type="InParanoid" id="A0A0D2A972"/>
<dbReference type="EMBL" id="KN847546">
    <property type="protein sequence ID" value="KIW03105.1"/>
    <property type="molecule type" value="Genomic_DNA"/>
</dbReference>
<dbReference type="OrthoDB" id="5392779at2759"/>
<dbReference type="PANTHER" id="PTHR47840:SF1">
    <property type="entry name" value="ZN(II)2CYS6 TRANSCRIPTION FACTOR (EUROFUNG)"/>
    <property type="match status" value="1"/>
</dbReference>
<evidence type="ECO:0000256" key="2">
    <source>
        <dbReference type="ARBA" id="ARBA00023015"/>
    </source>
</evidence>
<dbReference type="PROSITE" id="PS50048">
    <property type="entry name" value="ZN2_CY6_FUNGAL_2"/>
    <property type="match status" value="1"/>
</dbReference>
<dbReference type="CDD" id="cd00067">
    <property type="entry name" value="GAL4"/>
    <property type="match status" value="1"/>
</dbReference>
<dbReference type="SMART" id="SM00066">
    <property type="entry name" value="GAL4"/>
    <property type="match status" value="1"/>
</dbReference>
<dbReference type="RefSeq" id="XP_016212974.1">
    <property type="nucleotide sequence ID" value="XM_016359295.1"/>
</dbReference>
<dbReference type="STRING" id="253628.A0A0D2A972"/>
<dbReference type="GeneID" id="27313723"/>
<accession>A0A0D2A972</accession>
<dbReference type="HOGENOM" id="CLU_004804_0_0_1"/>
<dbReference type="Proteomes" id="UP000053259">
    <property type="component" value="Unassembled WGS sequence"/>
</dbReference>
<sequence>MNTPSDEKTTKRRRVRKGTHSCWECRRRKVKCTFASLDDVRCVTCVRRRAKCVSQEDADGPDEAENDTTRIEQTKKIYDNQFGIRAANDNDSQPNLHHGVIGSGMSTTCSAAAENGQSSSLAYLMDESPSRRTQHSPNMLVTPECLPTPASSLATFAEPKKYMAITHTLLCSLPPRRDIEILVGRIRHVSALCYQSNYKCRSRNENAQPQVLIPLANLLHPESHPVLLARQMLLFAAGVQYLSPNEVIPGLTEHHYTIMESLAESAIKMVTTNDSLVGTLEGLENIILEAFFHIDSGNIRRAWITMRRAVTVAQLLGLDRQGHYRFKLLSQENELDPEMMWICVVSMERSLSLLLGLPTSTGMHIPTVKACENKPVSSCISTLVIDVTAKILQRNEVHDHEKASAITREIGRELIDISKNLPSEFWKPLNFAGLEIDSTEAFWETRRTWDHMCYYNLVAQLHLPYAMCPGHNSQTISSRIACANACREILTREITFRKFNPITASCRMADFLALVAGMAIILAHIVSHCRQEVDDPLVHQRLGDRAAVEEALDCMRSMSELREDMLAARCAALLKHLLVIEADAAQGQRYRIDRLEPADAVEEDDRNVLVIKVPYVGGIRFTREGNTPMAPLHIASDRGLVDGVRIGGIGSVHISNKSALNEMKSDSSANMAINQAMTTRTSHTPSMHDYISHVPQIMPGDMFSQHNQMFPDAAAGMDDWVFQGFDTAFFDTLIRGATNQQQIHGAEALYAP</sequence>
<dbReference type="SMART" id="SM00906">
    <property type="entry name" value="Fungal_trans"/>
    <property type="match status" value="1"/>
</dbReference>
<protein>
    <recommendedName>
        <fullName evidence="5">Zn(2)-C6 fungal-type domain-containing protein</fullName>
    </recommendedName>
</protein>
<name>A0A0D2A972_9PEZI</name>
<reference evidence="6 7" key="1">
    <citation type="submission" date="2015-01" db="EMBL/GenBank/DDBJ databases">
        <title>The Genome Sequence of Ochroconis gallopava CBS43764.</title>
        <authorList>
            <consortium name="The Broad Institute Genomics Platform"/>
            <person name="Cuomo C."/>
            <person name="de Hoog S."/>
            <person name="Gorbushina A."/>
            <person name="Stielow B."/>
            <person name="Teixiera M."/>
            <person name="Abouelleil A."/>
            <person name="Chapman S.B."/>
            <person name="Priest M."/>
            <person name="Young S.K."/>
            <person name="Wortman J."/>
            <person name="Nusbaum C."/>
            <person name="Birren B."/>
        </authorList>
    </citation>
    <scope>NUCLEOTIDE SEQUENCE [LARGE SCALE GENOMIC DNA]</scope>
    <source>
        <strain evidence="6 7">CBS 43764</strain>
    </source>
</reference>
<dbReference type="Gene3D" id="4.10.240.10">
    <property type="entry name" value="Zn(2)-C6 fungal-type DNA-binding domain"/>
    <property type="match status" value="1"/>
</dbReference>
<feature type="domain" description="Zn(2)-C6 fungal-type" evidence="5">
    <location>
        <begin position="21"/>
        <end position="54"/>
    </location>
</feature>
<evidence type="ECO:0000256" key="4">
    <source>
        <dbReference type="ARBA" id="ARBA00023242"/>
    </source>
</evidence>
<dbReference type="AlphaFoldDB" id="A0A0D2A972"/>
<dbReference type="VEuPathDB" id="FungiDB:PV09_05750"/>
<dbReference type="Pfam" id="PF00172">
    <property type="entry name" value="Zn_clus"/>
    <property type="match status" value="1"/>
</dbReference>
<proteinExistence type="predicted"/>
<evidence type="ECO:0000259" key="5">
    <source>
        <dbReference type="PROSITE" id="PS50048"/>
    </source>
</evidence>
<dbReference type="InterPro" id="IPR001138">
    <property type="entry name" value="Zn2Cys6_DnaBD"/>
</dbReference>
<organism evidence="6 7">
    <name type="scientific">Verruconis gallopava</name>
    <dbReference type="NCBI Taxonomy" id="253628"/>
    <lineage>
        <taxon>Eukaryota</taxon>
        <taxon>Fungi</taxon>
        <taxon>Dikarya</taxon>
        <taxon>Ascomycota</taxon>
        <taxon>Pezizomycotina</taxon>
        <taxon>Dothideomycetes</taxon>
        <taxon>Pleosporomycetidae</taxon>
        <taxon>Venturiales</taxon>
        <taxon>Sympoventuriaceae</taxon>
        <taxon>Verruconis</taxon>
    </lineage>
</organism>
<keyword evidence="4" id="KW-0539">Nucleus</keyword>
<evidence type="ECO:0000313" key="7">
    <source>
        <dbReference type="Proteomes" id="UP000053259"/>
    </source>
</evidence>
<keyword evidence="7" id="KW-1185">Reference proteome</keyword>
<dbReference type="SUPFAM" id="SSF57701">
    <property type="entry name" value="Zn2/Cys6 DNA-binding domain"/>
    <property type="match status" value="1"/>
</dbReference>
<gene>
    <name evidence="6" type="ORF">PV09_05750</name>
</gene>
<evidence type="ECO:0000256" key="3">
    <source>
        <dbReference type="ARBA" id="ARBA00023163"/>
    </source>
</evidence>
<dbReference type="PROSITE" id="PS00463">
    <property type="entry name" value="ZN2_CY6_FUNGAL_1"/>
    <property type="match status" value="1"/>
</dbReference>
<dbReference type="GO" id="GO:0006351">
    <property type="term" value="P:DNA-templated transcription"/>
    <property type="evidence" value="ECO:0007669"/>
    <property type="project" value="InterPro"/>
</dbReference>
<dbReference type="PANTHER" id="PTHR47840">
    <property type="entry name" value="ZN(II)2CYS6 TRANSCRIPTION FACTOR (EUROFUNG)-RELATED"/>
    <property type="match status" value="1"/>
</dbReference>
<dbReference type="CDD" id="cd12148">
    <property type="entry name" value="fungal_TF_MHR"/>
    <property type="match status" value="1"/>
</dbReference>
<dbReference type="GO" id="GO:0003677">
    <property type="term" value="F:DNA binding"/>
    <property type="evidence" value="ECO:0007669"/>
    <property type="project" value="InterPro"/>
</dbReference>
<dbReference type="GO" id="GO:0000981">
    <property type="term" value="F:DNA-binding transcription factor activity, RNA polymerase II-specific"/>
    <property type="evidence" value="ECO:0007669"/>
    <property type="project" value="InterPro"/>
</dbReference>
<evidence type="ECO:0000313" key="6">
    <source>
        <dbReference type="EMBL" id="KIW03105.1"/>
    </source>
</evidence>
<evidence type="ECO:0000256" key="1">
    <source>
        <dbReference type="ARBA" id="ARBA00022723"/>
    </source>
</evidence>
<dbReference type="InterPro" id="IPR007219">
    <property type="entry name" value="XnlR_reg_dom"/>
</dbReference>
<dbReference type="InterPro" id="IPR036864">
    <property type="entry name" value="Zn2-C6_fun-type_DNA-bd_sf"/>
</dbReference>
<dbReference type="GO" id="GO:0008270">
    <property type="term" value="F:zinc ion binding"/>
    <property type="evidence" value="ECO:0007669"/>
    <property type="project" value="InterPro"/>
</dbReference>
<keyword evidence="1" id="KW-0479">Metal-binding</keyword>
<keyword evidence="2" id="KW-0805">Transcription regulation</keyword>